<gene>
    <name evidence="11" type="ORF">ASZ90_006868</name>
</gene>
<keyword evidence="3" id="KW-0813">Transport</keyword>
<reference evidence="11" key="1">
    <citation type="journal article" date="2015" name="Proc. Natl. Acad. Sci. U.S.A.">
        <title>Networks of energetic and metabolic interactions define dynamics in microbial communities.</title>
        <authorList>
            <person name="Embree M."/>
            <person name="Liu J.K."/>
            <person name="Al-Bassam M.M."/>
            <person name="Zengler K."/>
        </authorList>
    </citation>
    <scope>NUCLEOTIDE SEQUENCE</scope>
</reference>
<keyword evidence="5" id="KW-0997">Cell inner membrane</keyword>
<organism evidence="11">
    <name type="scientific">hydrocarbon metagenome</name>
    <dbReference type="NCBI Taxonomy" id="938273"/>
    <lineage>
        <taxon>unclassified sequences</taxon>
        <taxon>metagenomes</taxon>
        <taxon>ecological metagenomes</taxon>
    </lineage>
</organism>
<keyword evidence="9" id="KW-0472">Membrane</keyword>
<dbReference type="GO" id="GO:0005886">
    <property type="term" value="C:plasma membrane"/>
    <property type="evidence" value="ECO:0007669"/>
    <property type="project" value="UniProtKB-SubCell"/>
</dbReference>
<evidence type="ECO:0000256" key="7">
    <source>
        <dbReference type="ARBA" id="ARBA00022927"/>
    </source>
</evidence>
<evidence type="ECO:0000256" key="2">
    <source>
        <dbReference type="ARBA" id="ARBA00007246"/>
    </source>
</evidence>
<keyword evidence="4" id="KW-1003">Cell membrane</keyword>
<dbReference type="AlphaFoldDB" id="A0A0W8FR46"/>
<keyword evidence="6" id="KW-0812">Transmembrane</keyword>
<dbReference type="InterPro" id="IPR005628">
    <property type="entry name" value="GspK"/>
</dbReference>
<dbReference type="Pfam" id="PF21687">
    <property type="entry name" value="T2SSK_1st"/>
    <property type="match status" value="1"/>
</dbReference>
<dbReference type="InterPro" id="IPR010994">
    <property type="entry name" value="RuvA_2-like"/>
</dbReference>
<evidence type="ECO:0000256" key="4">
    <source>
        <dbReference type="ARBA" id="ARBA00022475"/>
    </source>
</evidence>
<sequence>MSRESRLQTKKYGKESGIALLIVLWVTALVIAIALSFSVMARTEIFSTITFKEQMINKYLAEAGMQRAIMEIFYRNTNKNTQITFEGEEPYLVDGTFYYGEMSNGYYKISINDESGKININALTDVSGLILNNLLVNLGTEKKTADTIVDSILDWRDADNLTRLSGAEDDYYMSLQNPYKAKNANFDNPEELLLIKGVTNEILYGNEERPGLINFITLYSSTDKININTASPEVLKSIPFMSDSDVEQIINYRKADNTKKDGTTIQTVIAGDYAKISQYISTGDSNVYAIEVLGCKEKSDNNTKGYPIKSVIMIEGNDRYRVLYYQSPANIKKS</sequence>
<evidence type="ECO:0000259" key="10">
    <source>
        <dbReference type="Pfam" id="PF21687"/>
    </source>
</evidence>
<dbReference type="SUPFAM" id="SSF158544">
    <property type="entry name" value="GspK insert domain-like"/>
    <property type="match status" value="1"/>
</dbReference>
<comment type="subcellular location">
    <subcellularLocation>
        <location evidence="1">Cell inner membrane</location>
    </subcellularLocation>
</comment>
<evidence type="ECO:0000256" key="6">
    <source>
        <dbReference type="ARBA" id="ARBA00022692"/>
    </source>
</evidence>
<evidence type="ECO:0000256" key="8">
    <source>
        <dbReference type="ARBA" id="ARBA00022989"/>
    </source>
</evidence>
<evidence type="ECO:0000313" key="11">
    <source>
        <dbReference type="EMBL" id="KUG23340.1"/>
    </source>
</evidence>
<dbReference type="SUPFAM" id="SSF47781">
    <property type="entry name" value="RuvA domain 2-like"/>
    <property type="match status" value="1"/>
</dbReference>
<dbReference type="Gene3D" id="1.10.40.60">
    <property type="entry name" value="EpsJ-like"/>
    <property type="match status" value="1"/>
</dbReference>
<protein>
    <recommendedName>
        <fullName evidence="10">T2SS protein K first SAM-like domain-containing protein</fullName>
    </recommendedName>
</protein>
<accession>A0A0W8FR46</accession>
<keyword evidence="7" id="KW-0653">Protein transport</keyword>
<comment type="caution">
    <text evidence="11">The sequence shown here is derived from an EMBL/GenBank/DDBJ whole genome shotgun (WGS) entry which is preliminary data.</text>
</comment>
<dbReference type="GO" id="GO:0009306">
    <property type="term" value="P:protein secretion"/>
    <property type="evidence" value="ECO:0007669"/>
    <property type="project" value="InterPro"/>
</dbReference>
<dbReference type="PANTHER" id="PTHR38831:SF2">
    <property type="entry name" value="TYPE II SECRETION SYSTEM PROTEIN K"/>
    <property type="match status" value="1"/>
</dbReference>
<proteinExistence type="inferred from homology"/>
<dbReference type="PANTHER" id="PTHR38831">
    <property type="entry name" value="TYPE II SECRETION SYSTEM PROTEIN K"/>
    <property type="match status" value="1"/>
</dbReference>
<evidence type="ECO:0000256" key="5">
    <source>
        <dbReference type="ARBA" id="ARBA00022519"/>
    </source>
</evidence>
<evidence type="ECO:0000256" key="1">
    <source>
        <dbReference type="ARBA" id="ARBA00004533"/>
    </source>
</evidence>
<dbReference type="EMBL" id="LNQE01000912">
    <property type="protein sequence ID" value="KUG23340.1"/>
    <property type="molecule type" value="Genomic_DNA"/>
</dbReference>
<evidence type="ECO:0000256" key="3">
    <source>
        <dbReference type="ARBA" id="ARBA00022448"/>
    </source>
</evidence>
<evidence type="ECO:0000256" key="9">
    <source>
        <dbReference type="ARBA" id="ARBA00023136"/>
    </source>
</evidence>
<comment type="similarity">
    <text evidence="2">Belongs to the GSP K family.</text>
</comment>
<dbReference type="InterPro" id="IPR049031">
    <property type="entry name" value="T2SSK_SAM-like_1st"/>
</dbReference>
<keyword evidence="8" id="KW-1133">Transmembrane helix</keyword>
<name>A0A0W8FR46_9ZZZZ</name>
<dbReference type="InterPro" id="IPR038072">
    <property type="entry name" value="GspK_central_sf"/>
</dbReference>
<feature type="domain" description="T2SS protein K first SAM-like" evidence="10">
    <location>
        <begin position="116"/>
        <end position="203"/>
    </location>
</feature>